<reference key="1">
    <citation type="submission" date="2010-11" db="EMBL/GenBank/DDBJ databases">
        <title>The complete sequence of chromosome of Isophaera pallida ATCC 43644.</title>
        <authorList>
            <consortium name="US DOE Joint Genome Institute (JGI-PGF)"/>
            <person name="Lucas S."/>
            <person name="Copeland A."/>
            <person name="Lapidus A."/>
            <person name="Bruce D."/>
            <person name="Goodwin L."/>
            <person name="Pitluck S."/>
            <person name="Kyrpides N."/>
            <person name="Mavromatis K."/>
            <person name="Pagani I."/>
            <person name="Ivanova N."/>
            <person name="Saunders E."/>
            <person name="Brettin T."/>
            <person name="Detter J.C."/>
            <person name="Han C."/>
            <person name="Tapia R."/>
            <person name="Land M."/>
            <person name="Hauser L."/>
            <person name="Markowitz V."/>
            <person name="Cheng J.-F."/>
            <person name="Hugenholtz P."/>
            <person name="Woyke T."/>
            <person name="Wu D."/>
            <person name="Eisen J.A."/>
        </authorList>
    </citation>
    <scope>NUCLEOTIDE SEQUENCE</scope>
    <source>
        <strain>ATCC 43644</strain>
    </source>
</reference>
<feature type="transmembrane region" description="Helical" evidence="1">
    <location>
        <begin position="454"/>
        <end position="477"/>
    </location>
</feature>
<keyword evidence="1" id="KW-0472">Membrane</keyword>
<feature type="domain" description="Glycosyltransferase RgtA/B/C/D-like" evidence="2">
    <location>
        <begin position="102"/>
        <end position="235"/>
    </location>
</feature>
<proteinExistence type="predicted"/>
<feature type="transmembrane region" description="Helical" evidence="1">
    <location>
        <begin position="129"/>
        <end position="147"/>
    </location>
</feature>
<dbReference type="InParanoid" id="E8R0H2"/>
<sequence length="802" mass="89303">MTTAESLASVDSSACQSDSVPPRSPWWATLAALAVALVCTVPTTGDIGLTWDEPSYRYSQVLSIQWYEGVCQARSWDELRTWFDRDALAYYWPYGRFGINFHPPLAGQLNLLTHQLFGGWMKDIPSRRLAAVLEYALVLTMLFHVLARRYGPWVGATASLALLTMPRVYADGHVATTDMPGLLLWAIAGFAFWRGLSRPDARLNRTLVGITLGLCFVEKMAAVLVALPIALWLAGRFLGGVVRGEVKRADWIDGLVTLGLLGLPVGLAGWEIQRLTTLLPPPNQYSVFANPPESWLPNGFLAVPSVVWLARRVLFRLRRGHRVWGTDRPALEIAAACLAFPPLIGWLGNPAWWVETFPRLAHYVMLNQARQGVLPSIYILYFGETYSYSLPWHNAFVLTAIMTPAALLIAAGVGLIKVPWGLLSRPRDLFPLYCLMHMMVLPIVRMFNTPAHDGIRLFLPTFLFLAAFVGWGVIGLADLLARLAPRWRTWLRAGLVGLTIGSSAIQLIRIHPYELSYYNELIGGPRGAWNNGFELAYWFDAFTPEVFAELNKRFPENAVINFPNKLSEPPTFLESQWLGHLRGDLLIGDAPDRLTYKWLLTQDAKASGFSRLLFVMTPWYESRPAQLDGLRVVTVADPVAVSRALALALLTDVPKGPIVTQGELPGWVEPWARWFPGLGRFWGVGLSKLDTLDVYEPVFEWAATDPEGLRAAAKALAHGVNQPDNLGDVRRLRAILDRIPPDTSNPSWERLLKLRPEALIEAVEILIARPEAVRRVLTRSAYTDPTAIGGYLDERPDLAGDG</sequence>
<dbReference type="HOGENOM" id="CLU_350833_0_0_0"/>
<accession>E8R0H2</accession>
<evidence type="ECO:0000259" key="2">
    <source>
        <dbReference type="Pfam" id="PF13231"/>
    </source>
</evidence>
<gene>
    <name evidence="3" type="ordered locus">Isop_2736</name>
</gene>
<protein>
    <recommendedName>
        <fullName evidence="2">Glycosyltransferase RgtA/B/C/D-like domain-containing protein</fullName>
    </recommendedName>
</protein>
<dbReference type="AlphaFoldDB" id="E8R0H2"/>
<dbReference type="RefSeq" id="WP_013565592.1">
    <property type="nucleotide sequence ID" value="NC_014962.1"/>
</dbReference>
<dbReference type="EMBL" id="CP002353">
    <property type="protein sequence ID" value="ADV63304.1"/>
    <property type="molecule type" value="Genomic_DNA"/>
</dbReference>
<dbReference type="InterPro" id="IPR038731">
    <property type="entry name" value="RgtA/B/C-like"/>
</dbReference>
<evidence type="ECO:0000313" key="4">
    <source>
        <dbReference type="Proteomes" id="UP000008631"/>
    </source>
</evidence>
<reference evidence="3 4" key="2">
    <citation type="journal article" date="2011" name="Stand. Genomic Sci.">
        <title>Complete genome sequence of Isosphaera pallida type strain (IS1B).</title>
        <authorList>
            <consortium name="US DOE Joint Genome Institute (JGI-PGF)"/>
            <person name="Goker M."/>
            <person name="Cleland D."/>
            <person name="Saunders E."/>
            <person name="Lapidus A."/>
            <person name="Nolan M."/>
            <person name="Lucas S."/>
            <person name="Hammon N."/>
            <person name="Deshpande S."/>
            <person name="Cheng J.F."/>
            <person name="Tapia R."/>
            <person name="Han C."/>
            <person name="Goodwin L."/>
            <person name="Pitluck S."/>
            <person name="Liolios K."/>
            <person name="Pagani I."/>
            <person name="Ivanova N."/>
            <person name="Mavromatis K."/>
            <person name="Pati A."/>
            <person name="Chen A."/>
            <person name="Palaniappan K."/>
            <person name="Land M."/>
            <person name="Hauser L."/>
            <person name="Chang Y.J."/>
            <person name="Jeffries C.D."/>
            <person name="Detter J.C."/>
            <person name="Beck B."/>
            <person name="Woyke T."/>
            <person name="Bristow J."/>
            <person name="Eisen J.A."/>
            <person name="Markowitz V."/>
            <person name="Hugenholtz P."/>
            <person name="Kyrpides N.C."/>
            <person name="Klenk H.P."/>
        </authorList>
    </citation>
    <scope>NUCLEOTIDE SEQUENCE [LARGE SCALE GENOMIC DNA]</scope>
    <source>
        <strain evidence="4">ATCC 43644 / DSM 9630 / IS1B</strain>
    </source>
</reference>
<dbReference type="eggNOG" id="COG1807">
    <property type="taxonomic scope" value="Bacteria"/>
</dbReference>
<evidence type="ECO:0000256" key="1">
    <source>
        <dbReference type="SAM" id="Phobius"/>
    </source>
</evidence>
<organism evidence="3 4">
    <name type="scientific">Isosphaera pallida (strain ATCC 43644 / DSM 9630 / IS1B)</name>
    <dbReference type="NCBI Taxonomy" id="575540"/>
    <lineage>
        <taxon>Bacteria</taxon>
        <taxon>Pseudomonadati</taxon>
        <taxon>Planctomycetota</taxon>
        <taxon>Planctomycetia</taxon>
        <taxon>Isosphaerales</taxon>
        <taxon>Isosphaeraceae</taxon>
        <taxon>Isosphaera</taxon>
    </lineage>
</organism>
<evidence type="ECO:0000313" key="3">
    <source>
        <dbReference type="EMBL" id="ADV63304.1"/>
    </source>
</evidence>
<dbReference type="Pfam" id="PF13231">
    <property type="entry name" value="PMT_2"/>
    <property type="match status" value="1"/>
</dbReference>
<feature type="transmembrane region" description="Helical" evidence="1">
    <location>
        <begin position="255"/>
        <end position="272"/>
    </location>
</feature>
<feature type="transmembrane region" description="Helical" evidence="1">
    <location>
        <begin position="179"/>
        <end position="196"/>
    </location>
</feature>
<dbReference type="Proteomes" id="UP000008631">
    <property type="component" value="Chromosome"/>
</dbReference>
<dbReference type="OrthoDB" id="240039at2"/>
<feature type="transmembrane region" description="Helical" evidence="1">
    <location>
        <begin position="430"/>
        <end position="448"/>
    </location>
</feature>
<feature type="transmembrane region" description="Helical" evidence="1">
    <location>
        <begin position="208"/>
        <end position="234"/>
    </location>
</feature>
<dbReference type="KEGG" id="ipa:Isop_2736"/>
<name>E8R0H2_ISOPI</name>
<feature type="transmembrane region" description="Helical" evidence="1">
    <location>
        <begin position="26"/>
        <end position="49"/>
    </location>
</feature>
<keyword evidence="1" id="KW-0812">Transmembrane</keyword>
<feature type="transmembrane region" description="Helical" evidence="1">
    <location>
        <begin position="395"/>
        <end position="418"/>
    </location>
</feature>
<keyword evidence="1" id="KW-1133">Transmembrane helix</keyword>
<keyword evidence="4" id="KW-1185">Reference proteome</keyword>
<dbReference type="STRING" id="575540.Isop_2736"/>